<dbReference type="RefSeq" id="WP_154669368.1">
    <property type="nucleotide sequence ID" value="NZ_AP019822.1"/>
</dbReference>
<evidence type="ECO:0000313" key="2">
    <source>
        <dbReference type="Proteomes" id="UP000321606"/>
    </source>
</evidence>
<proteinExistence type="predicted"/>
<dbReference type="KEGG" id="lgo:JCM16774_0556"/>
<gene>
    <name evidence="1" type="ORF">JCM16774_0556</name>
</gene>
<evidence type="ECO:0000313" key="1">
    <source>
        <dbReference type="EMBL" id="BBM35631.1"/>
    </source>
</evidence>
<dbReference type="Proteomes" id="UP000321606">
    <property type="component" value="Chromosome"/>
</dbReference>
<organism evidence="1 2">
    <name type="scientific">Pseudoleptotrichia goodfellowii</name>
    <dbReference type="NCBI Taxonomy" id="157692"/>
    <lineage>
        <taxon>Bacteria</taxon>
        <taxon>Fusobacteriati</taxon>
        <taxon>Fusobacteriota</taxon>
        <taxon>Fusobacteriia</taxon>
        <taxon>Fusobacteriales</taxon>
        <taxon>Leptotrichiaceae</taxon>
        <taxon>Pseudoleptotrichia</taxon>
    </lineage>
</organism>
<protein>
    <submittedName>
        <fullName evidence="1">Uncharacterized protein</fullName>
    </submittedName>
</protein>
<accession>A0A510JB39</accession>
<reference evidence="1 2" key="1">
    <citation type="submission" date="2019-07" db="EMBL/GenBank/DDBJ databases">
        <title>Complete Genome Sequence of Leptotrichia goodfellowii Strain JCM 16774.</title>
        <authorList>
            <person name="Watanabe S."/>
            <person name="Cui L."/>
        </authorList>
    </citation>
    <scope>NUCLEOTIDE SEQUENCE [LARGE SCALE GENOMIC DNA]</scope>
    <source>
        <strain evidence="1 2">JCM16774</strain>
    </source>
</reference>
<dbReference type="AlphaFoldDB" id="A0A510JB39"/>
<dbReference type="EMBL" id="AP019822">
    <property type="protein sequence ID" value="BBM35631.1"/>
    <property type="molecule type" value="Genomic_DNA"/>
</dbReference>
<name>A0A510JB39_9FUSO</name>
<sequence length="46" mass="5503">MKKKNIIAVAKDDIIEKHMKKYGYFSLISNENLEAREILSIYRQKM</sequence>